<accession>X0V6I9</accession>
<protein>
    <submittedName>
        <fullName evidence="2">Uncharacterized protein</fullName>
    </submittedName>
</protein>
<reference evidence="2" key="1">
    <citation type="journal article" date="2014" name="Front. Microbiol.">
        <title>High frequency of phylogenetically diverse reductive dehalogenase-homologous genes in deep subseafloor sedimentary metagenomes.</title>
        <authorList>
            <person name="Kawai M."/>
            <person name="Futagami T."/>
            <person name="Toyoda A."/>
            <person name="Takaki Y."/>
            <person name="Nishi S."/>
            <person name="Hori S."/>
            <person name="Arai W."/>
            <person name="Tsubouchi T."/>
            <person name="Morono Y."/>
            <person name="Uchiyama I."/>
            <person name="Ito T."/>
            <person name="Fujiyama A."/>
            <person name="Inagaki F."/>
            <person name="Takami H."/>
        </authorList>
    </citation>
    <scope>NUCLEOTIDE SEQUENCE</scope>
    <source>
        <strain evidence="2">Expedition CK06-06</strain>
    </source>
</reference>
<dbReference type="EMBL" id="BARS01020508">
    <property type="protein sequence ID" value="GAG08103.1"/>
    <property type="molecule type" value="Genomic_DNA"/>
</dbReference>
<keyword evidence="1" id="KW-0812">Transmembrane</keyword>
<name>X0V6I9_9ZZZZ</name>
<comment type="caution">
    <text evidence="2">The sequence shown here is derived from an EMBL/GenBank/DDBJ whole genome shotgun (WGS) entry which is preliminary data.</text>
</comment>
<dbReference type="AlphaFoldDB" id="X0V6I9"/>
<keyword evidence="1" id="KW-1133">Transmembrane helix</keyword>
<gene>
    <name evidence="2" type="ORF">S01H1_33059</name>
</gene>
<evidence type="ECO:0000313" key="2">
    <source>
        <dbReference type="EMBL" id="GAG08103.1"/>
    </source>
</evidence>
<evidence type="ECO:0000256" key="1">
    <source>
        <dbReference type="SAM" id="Phobius"/>
    </source>
</evidence>
<organism evidence="2">
    <name type="scientific">marine sediment metagenome</name>
    <dbReference type="NCBI Taxonomy" id="412755"/>
    <lineage>
        <taxon>unclassified sequences</taxon>
        <taxon>metagenomes</taxon>
        <taxon>ecological metagenomes</taxon>
    </lineage>
</organism>
<feature type="transmembrane region" description="Helical" evidence="1">
    <location>
        <begin position="125"/>
        <end position="145"/>
    </location>
</feature>
<keyword evidence="1" id="KW-0472">Membrane</keyword>
<sequence>MVLFVTVITSVGYVAVWYPLMRDTDSVINRAQVAADREDMVLYMEQLKENMEKYGMTEGHIALVFKTPITDMELHYKAVKRILDRLESIKEIGKDQTAYQVALDDLRGVIRELPNPASGWAWVHYGWWILLFNGILWSILTIKGIKTFAEEMKI</sequence>
<proteinExistence type="predicted"/>